<evidence type="ECO:0008006" key="6">
    <source>
        <dbReference type="Google" id="ProtNLM"/>
    </source>
</evidence>
<evidence type="ECO:0000256" key="1">
    <source>
        <dbReference type="ARBA" id="ARBA00006721"/>
    </source>
</evidence>
<comment type="similarity">
    <text evidence="1">Belongs to the glycosyltransferase 25 family.</text>
</comment>
<gene>
    <name evidence="4" type="ORF">BJ875DRAFT_430610</name>
</gene>
<organism evidence="4 5">
    <name type="scientific">Amylocarpus encephaloides</name>
    <dbReference type="NCBI Taxonomy" id="45428"/>
    <lineage>
        <taxon>Eukaryota</taxon>
        <taxon>Fungi</taxon>
        <taxon>Dikarya</taxon>
        <taxon>Ascomycota</taxon>
        <taxon>Pezizomycotina</taxon>
        <taxon>Leotiomycetes</taxon>
        <taxon>Helotiales</taxon>
        <taxon>Helotiales incertae sedis</taxon>
        <taxon>Amylocarpus</taxon>
    </lineage>
</organism>
<name>A0A9P7YC73_9HELO</name>
<dbReference type="PANTHER" id="PTHR10730:SF53">
    <property type="entry name" value="GLYCOSYLTRANSFERASE 25 FAMILY MEMBER"/>
    <property type="match status" value="1"/>
</dbReference>
<dbReference type="PANTHER" id="PTHR10730">
    <property type="entry name" value="PROCOLLAGEN-LYSINE,2-OXOGLUTARATE 5-DIOXYGENASE/GLYCOSYLTRANSFERASE 25 FAMILY MEMBER"/>
    <property type="match status" value="1"/>
</dbReference>
<proteinExistence type="inferred from homology"/>
<sequence length="321" mass="35079">MVLAASLSNIDFDFIDAVHGEQVLDKVLPPGVGRAIGEPNLGSWRGHLNAIIEVVKRNLTSALILEDDADWDVRIKEQLWDLARSSRALIQPLASDPSKYADATYPIPESSSALPKHDIKFDALPKTVPPKDSVYGDGWDVLWLGHCGMRFPVDGMARAEWIPKGRVIRSQDLSVPEPHNFYSVSSVLDLKDGYGNHTRAVSHAADGICSLGYAVTQAGARRLLHSLGLSPMTGAFDIMLKQFCDGTKGEGPHNCLTVRPGLFQHHLPAGSKAYESDITSHGTDNRDKASSQNLRWSVKLNYKALLAGETDFVDQFPDTAV</sequence>
<keyword evidence="3" id="KW-0808">Transferase</keyword>
<keyword evidence="2" id="KW-0328">Glycosyltransferase</keyword>
<reference evidence="4" key="1">
    <citation type="journal article" date="2021" name="IMA Fungus">
        <title>Genomic characterization of three marine fungi, including Emericellopsis atlantica sp. nov. with signatures of a generalist lifestyle and marine biomass degradation.</title>
        <authorList>
            <person name="Hagestad O.C."/>
            <person name="Hou L."/>
            <person name="Andersen J.H."/>
            <person name="Hansen E.H."/>
            <person name="Altermark B."/>
            <person name="Li C."/>
            <person name="Kuhnert E."/>
            <person name="Cox R.J."/>
            <person name="Crous P.W."/>
            <person name="Spatafora J.W."/>
            <person name="Lail K."/>
            <person name="Amirebrahimi M."/>
            <person name="Lipzen A."/>
            <person name="Pangilinan J."/>
            <person name="Andreopoulos W."/>
            <person name="Hayes R.D."/>
            <person name="Ng V."/>
            <person name="Grigoriev I.V."/>
            <person name="Jackson S.A."/>
            <person name="Sutton T.D.S."/>
            <person name="Dobson A.D.W."/>
            <person name="Rama T."/>
        </authorList>
    </citation>
    <scope>NUCLEOTIDE SEQUENCE</scope>
    <source>
        <strain evidence="4">TRa018bII</strain>
    </source>
</reference>
<dbReference type="AlphaFoldDB" id="A0A9P7YC73"/>
<dbReference type="EMBL" id="MU251630">
    <property type="protein sequence ID" value="KAG9230994.1"/>
    <property type="molecule type" value="Genomic_DNA"/>
</dbReference>
<dbReference type="Proteomes" id="UP000824998">
    <property type="component" value="Unassembled WGS sequence"/>
</dbReference>
<protein>
    <recommendedName>
        <fullName evidence="6">Glycosyltransferase family 25 protein</fullName>
    </recommendedName>
</protein>
<comment type="caution">
    <text evidence="4">The sequence shown here is derived from an EMBL/GenBank/DDBJ whole genome shotgun (WGS) entry which is preliminary data.</text>
</comment>
<dbReference type="GO" id="GO:0016740">
    <property type="term" value="F:transferase activity"/>
    <property type="evidence" value="ECO:0007669"/>
    <property type="project" value="UniProtKB-KW"/>
</dbReference>
<evidence type="ECO:0000313" key="5">
    <source>
        <dbReference type="Proteomes" id="UP000824998"/>
    </source>
</evidence>
<evidence type="ECO:0000256" key="2">
    <source>
        <dbReference type="ARBA" id="ARBA00022676"/>
    </source>
</evidence>
<evidence type="ECO:0000256" key="3">
    <source>
        <dbReference type="ARBA" id="ARBA00022679"/>
    </source>
</evidence>
<dbReference type="OrthoDB" id="47375at2759"/>
<evidence type="ECO:0000313" key="4">
    <source>
        <dbReference type="EMBL" id="KAG9230994.1"/>
    </source>
</evidence>
<keyword evidence="5" id="KW-1185">Reference proteome</keyword>
<accession>A0A9P7YC73</accession>
<dbReference type="InterPro" id="IPR050757">
    <property type="entry name" value="Collagen_mod_GT25"/>
</dbReference>